<feature type="compositionally biased region" description="Basic and acidic residues" evidence="2">
    <location>
        <begin position="316"/>
        <end position="327"/>
    </location>
</feature>
<proteinExistence type="inferred from homology"/>
<dbReference type="PANTHER" id="PTHR31353:SF1">
    <property type="entry name" value="PROTEIN FAM98B"/>
    <property type="match status" value="1"/>
</dbReference>
<organism evidence="3 4">
    <name type="scientific">Pocillopora meandrina</name>
    <dbReference type="NCBI Taxonomy" id="46732"/>
    <lineage>
        <taxon>Eukaryota</taxon>
        <taxon>Metazoa</taxon>
        <taxon>Cnidaria</taxon>
        <taxon>Anthozoa</taxon>
        <taxon>Hexacorallia</taxon>
        <taxon>Scleractinia</taxon>
        <taxon>Astrocoeniina</taxon>
        <taxon>Pocilloporidae</taxon>
        <taxon>Pocillopora</taxon>
    </lineage>
</organism>
<accession>A0AAU9XF29</accession>
<feature type="region of interest" description="Disordered" evidence="2">
    <location>
        <begin position="293"/>
        <end position="386"/>
    </location>
</feature>
<keyword evidence="4" id="KW-1185">Reference proteome</keyword>
<dbReference type="Proteomes" id="UP001159428">
    <property type="component" value="Unassembled WGS sequence"/>
</dbReference>
<dbReference type="AlphaFoldDB" id="A0AAU9XF29"/>
<evidence type="ECO:0000313" key="3">
    <source>
        <dbReference type="EMBL" id="CAH3145636.1"/>
    </source>
</evidence>
<comment type="similarity">
    <text evidence="1">Belongs to the FAM98 family.</text>
</comment>
<protein>
    <recommendedName>
        <fullName evidence="5">Protein FAM98A</fullName>
    </recommendedName>
</protein>
<dbReference type="Pfam" id="PF10239">
    <property type="entry name" value="DUF2465"/>
    <property type="match status" value="1"/>
</dbReference>
<evidence type="ECO:0000313" key="4">
    <source>
        <dbReference type="Proteomes" id="UP001159428"/>
    </source>
</evidence>
<comment type="caution">
    <text evidence="3">The sequence shown here is derived from an EMBL/GenBank/DDBJ whole genome shotgun (WGS) entry which is preliminary data.</text>
</comment>
<sequence>MEGDIQDALEDLGFTGELLEEGALTIATQGECLTADFMALCVRLTEQLNCLCTIQEHVSEKEDEETFRMEMSGLLNELGCPHSQLLGVNGLASQANRLLLLDYLTSELQALKMIGGEEEEKMEIDNQAASPALDQLKAILHTLDLPQPSKESTVFDLFTQIETKVRELLSKAPKDHLGQPLLNETLGVKQWSKVEEINSQLNQEYMLRRSMLLKRLDVTVQSFGWSDRAKAKKHEMSAVFHPLRKSLSATAPVTIPDIIAARSGKQNLLRLTKTSSGDIRDKTQCKINKIMIGKVPDRGGRPSHAGSPVEMPSFKKRTEPAPKDQRHSNGHGGGRGGRGGKVQGGWSCTGAQGGLGGRWTGGRGGKGGNRGNSFGGDDNQRRVYNS</sequence>
<gene>
    <name evidence="3" type="ORF">PMEA_00022674</name>
</gene>
<dbReference type="EMBL" id="CALNXJ010000040">
    <property type="protein sequence ID" value="CAH3145636.1"/>
    <property type="molecule type" value="Genomic_DNA"/>
</dbReference>
<evidence type="ECO:0000256" key="1">
    <source>
        <dbReference type="ARBA" id="ARBA00007218"/>
    </source>
</evidence>
<reference evidence="3 4" key="1">
    <citation type="submission" date="2022-05" db="EMBL/GenBank/DDBJ databases">
        <authorList>
            <consortium name="Genoscope - CEA"/>
            <person name="William W."/>
        </authorList>
    </citation>
    <scope>NUCLEOTIDE SEQUENCE [LARGE SCALE GENOMIC DNA]</scope>
</reference>
<feature type="compositionally biased region" description="Gly residues" evidence="2">
    <location>
        <begin position="351"/>
        <end position="374"/>
    </location>
</feature>
<dbReference type="InterPro" id="IPR018797">
    <property type="entry name" value="FAM98"/>
</dbReference>
<evidence type="ECO:0000256" key="2">
    <source>
        <dbReference type="SAM" id="MobiDB-lite"/>
    </source>
</evidence>
<dbReference type="PANTHER" id="PTHR31353">
    <property type="entry name" value="FAM98"/>
    <property type="match status" value="1"/>
</dbReference>
<feature type="compositionally biased region" description="Gly residues" evidence="2">
    <location>
        <begin position="330"/>
        <end position="343"/>
    </location>
</feature>
<dbReference type="GO" id="GO:0072669">
    <property type="term" value="C:tRNA-splicing ligase complex"/>
    <property type="evidence" value="ECO:0007669"/>
    <property type="project" value="TreeGrafter"/>
</dbReference>
<evidence type="ECO:0008006" key="5">
    <source>
        <dbReference type="Google" id="ProtNLM"/>
    </source>
</evidence>
<name>A0AAU9XF29_9CNID</name>